<dbReference type="PANTHER" id="PTHR30532:SF1">
    <property type="entry name" value="IRON(3+)-HYDROXAMATE-BINDING PROTEIN FHUD"/>
    <property type="match status" value="1"/>
</dbReference>
<dbReference type="CDD" id="cd01146">
    <property type="entry name" value="FhuD"/>
    <property type="match status" value="1"/>
</dbReference>
<keyword evidence="4" id="KW-0410">Iron transport</keyword>
<comment type="similarity">
    <text evidence="2">Belongs to the bacterial solute-binding protein 8 family.</text>
</comment>
<dbReference type="Proteomes" id="UP000184600">
    <property type="component" value="Unassembled WGS sequence"/>
</dbReference>
<dbReference type="Pfam" id="PF01497">
    <property type="entry name" value="Peripla_BP_2"/>
    <property type="match status" value="1"/>
</dbReference>
<dbReference type="PANTHER" id="PTHR30532">
    <property type="entry name" value="IRON III DICITRATE-BINDING PERIPLASMIC PROTEIN"/>
    <property type="match status" value="1"/>
</dbReference>
<feature type="coiled-coil region" evidence="6">
    <location>
        <begin position="172"/>
        <end position="199"/>
    </location>
</feature>
<dbReference type="RefSeq" id="WP_073582199.1">
    <property type="nucleotide sequence ID" value="NZ_AP024898.1"/>
</dbReference>
<dbReference type="Gene3D" id="3.40.50.1980">
    <property type="entry name" value="Nitrogenase molybdenum iron protein domain"/>
    <property type="match status" value="2"/>
</dbReference>
<evidence type="ECO:0000259" key="9">
    <source>
        <dbReference type="PROSITE" id="PS50983"/>
    </source>
</evidence>
<evidence type="ECO:0000256" key="2">
    <source>
        <dbReference type="ARBA" id="ARBA00008814"/>
    </source>
</evidence>
<sequence length="330" mass="36507">MRTYIVLIAVIWLGSFSHSVAAAAYQVTDSRGQHTLTHIPKRVAAMNWDIAEQVLSLGVTPVAMPNIAGYRAWVKQPDVPQGVEDIGRRAEPNLEKLARLKPDVIIADSTLLELAPTLSKIAPVLFYTTYSVKHENSPKREDSPKRENSPKHENAKAAIENFRLIAQVLGRETLAEQRLTQMNQEIASLKQQLHQAYGHSLPKVAVFRFASPTAIYLYGDNAMPQYALSLLGIAPVLPMPSSQWGVTQKRLRILSQIPATDVALYIRPFEQEARLRKSVMWQALPVVKAGHVHAVEPVWSYGGAMSILYNARALTQALIAVAKAAPTARD</sequence>
<dbReference type="GO" id="GO:0030288">
    <property type="term" value="C:outer membrane-bounded periplasmic space"/>
    <property type="evidence" value="ECO:0007669"/>
    <property type="project" value="TreeGrafter"/>
</dbReference>
<keyword evidence="3" id="KW-0813">Transport</keyword>
<keyword evidence="5 8" id="KW-0732">Signal</keyword>
<keyword evidence="4" id="KW-0406">Ion transport</keyword>
<gene>
    <name evidence="10" type="primary">fhuD</name>
    <name evidence="10" type="ORF">VQ7734_02096</name>
</gene>
<evidence type="ECO:0000256" key="6">
    <source>
        <dbReference type="SAM" id="Coils"/>
    </source>
</evidence>
<evidence type="ECO:0000256" key="7">
    <source>
        <dbReference type="SAM" id="MobiDB-lite"/>
    </source>
</evidence>
<evidence type="ECO:0000256" key="1">
    <source>
        <dbReference type="ARBA" id="ARBA00004196"/>
    </source>
</evidence>
<keyword evidence="6" id="KW-0175">Coiled coil</keyword>
<comment type="subcellular location">
    <subcellularLocation>
        <location evidence="1">Cell envelope</location>
    </subcellularLocation>
</comment>
<name>A0A1M7YUI3_9VIBR</name>
<dbReference type="PROSITE" id="PS50983">
    <property type="entry name" value="FE_B12_PBP"/>
    <property type="match status" value="1"/>
</dbReference>
<evidence type="ECO:0000256" key="4">
    <source>
        <dbReference type="ARBA" id="ARBA00022496"/>
    </source>
</evidence>
<dbReference type="PRINTS" id="PR01715">
    <property type="entry name" value="FERRIBNDNGPP"/>
</dbReference>
<dbReference type="STRING" id="1117707.VQ7734_02096"/>
<reference evidence="11" key="1">
    <citation type="submission" date="2016-12" db="EMBL/GenBank/DDBJ databases">
        <authorList>
            <person name="Rodrigo-Torres L."/>
            <person name="Arahal R.D."/>
            <person name="Lucena T."/>
        </authorList>
    </citation>
    <scope>NUCLEOTIDE SEQUENCE [LARGE SCALE GENOMIC DNA]</scope>
</reference>
<feature type="signal peptide" evidence="8">
    <location>
        <begin position="1"/>
        <end position="22"/>
    </location>
</feature>
<feature type="region of interest" description="Disordered" evidence="7">
    <location>
        <begin position="135"/>
        <end position="154"/>
    </location>
</feature>
<proteinExistence type="inferred from homology"/>
<evidence type="ECO:0000313" key="10">
    <source>
        <dbReference type="EMBL" id="SHO56327.1"/>
    </source>
</evidence>
<organism evidence="10 11">
    <name type="scientific">Vibrio quintilis</name>
    <dbReference type="NCBI Taxonomy" id="1117707"/>
    <lineage>
        <taxon>Bacteria</taxon>
        <taxon>Pseudomonadati</taxon>
        <taxon>Pseudomonadota</taxon>
        <taxon>Gammaproteobacteria</taxon>
        <taxon>Vibrionales</taxon>
        <taxon>Vibrionaceae</taxon>
        <taxon>Vibrio</taxon>
    </lineage>
</organism>
<dbReference type="GO" id="GO:1901678">
    <property type="term" value="P:iron coordination entity transport"/>
    <property type="evidence" value="ECO:0007669"/>
    <property type="project" value="UniProtKB-ARBA"/>
</dbReference>
<evidence type="ECO:0000313" key="11">
    <source>
        <dbReference type="Proteomes" id="UP000184600"/>
    </source>
</evidence>
<keyword evidence="4" id="KW-0408">Iron</keyword>
<dbReference type="InterPro" id="IPR051313">
    <property type="entry name" value="Bact_iron-sidero_bind"/>
</dbReference>
<dbReference type="EMBL" id="FRFG01000024">
    <property type="protein sequence ID" value="SHO56327.1"/>
    <property type="molecule type" value="Genomic_DNA"/>
</dbReference>
<feature type="chain" id="PRO_5012139015" evidence="8">
    <location>
        <begin position="23"/>
        <end position="330"/>
    </location>
</feature>
<evidence type="ECO:0000256" key="3">
    <source>
        <dbReference type="ARBA" id="ARBA00022448"/>
    </source>
</evidence>
<dbReference type="SUPFAM" id="SSF53807">
    <property type="entry name" value="Helical backbone' metal receptor"/>
    <property type="match status" value="1"/>
</dbReference>
<feature type="domain" description="Fe/B12 periplasmic-binding" evidence="9">
    <location>
        <begin position="42"/>
        <end position="322"/>
    </location>
</feature>
<keyword evidence="11" id="KW-1185">Reference proteome</keyword>
<dbReference type="InterPro" id="IPR002491">
    <property type="entry name" value="ABC_transptr_periplasmic_BD"/>
</dbReference>
<protein>
    <submittedName>
        <fullName evidence="10">Iron(3+)-hydroxamate-binding protein FhuD</fullName>
    </submittedName>
</protein>
<evidence type="ECO:0000256" key="8">
    <source>
        <dbReference type="SAM" id="SignalP"/>
    </source>
</evidence>
<dbReference type="AlphaFoldDB" id="A0A1M7YUI3"/>
<evidence type="ECO:0000256" key="5">
    <source>
        <dbReference type="ARBA" id="ARBA00022729"/>
    </source>
</evidence>
<accession>A0A1M7YUI3</accession>
<dbReference type="OrthoDB" id="6160519at2"/>